<evidence type="ECO:0000313" key="1">
    <source>
        <dbReference type="EMBL" id="CAB4155198.1"/>
    </source>
</evidence>
<sequence length="401" mass="44947">MLENIIKKYLFESRRFTAIVQKTRPESEFKKAQEAGAIYAFEVVYKIKLGKDPLPTEKDVMNTLDDIISADGVVGASSKYAVAENKYVLGTDLKDAKRRMKWNVWIVPSIKKVKSTTVTSNPNQKPPVPGKDLQPVEIDEVPVVASRYTIGASTLVQFKQLNAAEQAKYKDINEGQPFTPADNKPAAVVDQPEEKEIINKPVVEKGVPIQNLFASPTSDVTTQETENITTPHIYHQQPDGNVLYTMSTGDPYIYTYMDNAWYTMNKLAWKSSKDTKPILIKNAAAIAKLNATFAKTAAVVAPAAGAPVGSAYKAGDRVRFKEYDVEYPLWFIKDGKAIRAKRYDNKEKKWMLAHYIVDSKNSSAKNNIYLKYIKPYGTKKSFIEVPAGSMWIVDNNDIKRA</sequence>
<evidence type="ECO:0000313" key="2">
    <source>
        <dbReference type="EMBL" id="CAB4171071.1"/>
    </source>
</evidence>
<dbReference type="EMBL" id="LR796625">
    <property type="protein sequence ID" value="CAB4155198.1"/>
    <property type="molecule type" value="Genomic_DNA"/>
</dbReference>
<accession>A0A6J5NDW6</accession>
<dbReference type="EMBL" id="LR796859">
    <property type="protein sequence ID" value="CAB4171071.1"/>
    <property type="molecule type" value="Genomic_DNA"/>
</dbReference>
<proteinExistence type="predicted"/>
<organism evidence="1">
    <name type="scientific">uncultured Caudovirales phage</name>
    <dbReference type="NCBI Taxonomy" id="2100421"/>
    <lineage>
        <taxon>Viruses</taxon>
        <taxon>Duplodnaviria</taxon>
        <taxon>Heunggongvirae</taxon>
        <taxon>Uroviricota</taxon>
        <taxon>Caudoviricetes</taxon>
        <taxon>Peduoviridae</taxon>
        <taxon>Maltschvirus</taxon>
        <taxon>Maltschvirus maltsch</taxon>
    </lineage>
</organism>
<protein>
    <submittedName>
        <fullName evidence="1">Uncharacterized protein</fullName>
    </submittedName>
</protein>
<gene>
    <name evidence="3" type="ORF">UFOVP1307_20</name>
    <name evidence="1" type="ORF">UFOVP651_102</name>
    <name evidence="2" type="ORF">UFOVP902_181</name>
</gene>
<reference evidence="1" key="1">
    <citation type="submission" date="2020-04" db="EMBL/GenBank/DDBJ databases">
        <authorList>
            <person name="Chiriac C."/>
            <person name="Salcher M."/>
            <person name="Ghai R."/>
            <person name="Kavagutti S V."/>
        </authorList>
    </citation>
    <scope>NUCLEOTIDE SEQUENCE</scope>
</reference>
<name>A0A6J5NDW6_9CAUD</name>
<evidence type="ECO:0000313" key="3">
    <source>
        <dbReference type="EMBL" id="CAB4197585.1"/>
    </source>
</evidence>
<dbReference type="EMBL" id="LR797270">
    <property type="protein sequence ID" value="CAB4197585.1"/>
    <property type="molecule type" value="Genomic_DNA"/>
</dbReference>